<dbReference type="GO" id="GO:0003676">
    <property type="term" value="F:nucleic acid binding"/>
    <property type="evidence" value="ECO:0007669"/>
    <property type="project" value="InterPro"/>
</dbReference>
<evidence type="ECO:0000313" key="4">
    <source>
        <dbReference type="Proteomes" id="UP000294947"/>
    </source>
</evidence>
<feature type="compositionally biased region" description="Basic residues" evidence="1">
    <location>
        <begin position="163"/>
        <end position="173"/>
    </location>
</feature>
<feature type="domain" description="Tc1-like transposase DDE" evidence="2">
    <location>
        <begin position="4"/>
        <end position="110"/>
    </location>
</feature>
<dbReference type="Gene3D" id="3.30.420.10">
    <property type="entry name" value="Ribonuclease H-like superfamily/Ribonuclease H"/>
    <property type="match status" value="1"/>
</dbReference>
<dbReference type="OrthoDB" id="341531at2"/>
<dbReference type="InterPro" id="IPR038717">
    <property type="entry name" value="Tc1-like_DDE_dom"/>
</dbReference>
<proteinExistence type="predicted"/>
<sequence>MRFGVNAMSAISNKGELYFTVFTGRFNASIRIGFLKRLIRQLDRKIHLIADRHPVHRARLLTDWLARHHDRIEMHFLAGYCPELNPVELLNGDVKHHVTATPSLRTKSELAAATRTHLRRRQNQPDHVRALFNKEEVRYSPGTGFPLRTHANRDTSGSSSQNRTKRTGRTNAG</sequence>
<dbReference type="Proteomes" id="UP000294947">
    <property type="component" value="Unassembled WGS sequence"/>
</dbReference>
<dbReference type="AlphaFoldDB" id="A0A4R4XY27"/>
<evidence type="ECO:0000259" key="2">
    <source>
        <dbReference type="Pfam" id="PF13358"/>
    </source>
</evidence>
<evidence type="ECO:0000313" key="3">
    <source>
        <dbReference type="EMBL" id="TDD36024.1"/>
    </source>
</evidence>
<gene>
    <name evidence="3" type="ORF">E1288_42450</name>
</gene>
<comment type="caution">
    <text evidence="3">The sequence shown here is derived from an EMBL/GenBank/DDBJ whole genome shotgun (WGS) entry which is preliminary data.</text>
</comment>
<organism evidence="3 4">
    <name type="scientific">Saccharopolyspora elongata</name>
    <dbReference type="NCBI Taxonomy" id="2530387"/>
    <lineage>
        <taxon>Bacteria</taxon>
        <taxon>Bacillati</taxon>
        <taxon>Actinomycetota</taxon>
        <taxon>Actinomycetes</taxon>
        <taxon>Pseudonocardiales</taxon>
        <taxon>Pseudonocardiaceae</taxon>
        <taxon>Saccharopolyspora</taxon>
    </lineage>
</organism>
<evidence type="ECO:0000256" key="1">
    <source>
        <dbReference type="SAM" id="MobiDB-lite"/>
    </source>
</evidence>
<keyword evidence="4" id="KW-1185">Reference proteome</keyword>
<dbReference type="Pfam" id="PF13358">
    <property type="entry name" value="DDE_3"/>
    <property type="match status" value="1"/>
</dbReference>
<dbReference type="EMBL" id="SMKW01000115">
    <property type="protein sequence ID" value="TDD36024.1"/>
    <property type="molecule type" value="Genomic_DNA"/>
</dbReference>
<protein>
    <submittedName>
        <fullName evidence="3">Transposase</fullName>
    </submittedName>
</protein>
<feature type="region of interest" description="Disordered" evidence="1">
    <location>
        <begin position="139"/>
        <end position="173"/>
    </location>
</feature>
<reference evidence="3 4" key="1">
    <citation type="submission" date="2019-03" db="EMBL/GenBank/DDBJ databases">
        <title>Draft genome sequences of novel Actinobacteria.</title>
        <authorList>
            <person name="Sahin N."/>
            <person name="Ay H."/>
            <person name="Saygin H."/>
        </authorList>
    </citation>
    <scope>NUCLEOTIDE SEQUENCE [LARGE SCALE GENOMIC DNA]</scope>
    <source>
        <strain evidence="3 4">7K502</strain>
    </source>
</reference>
<name>A0A4R4XY27_9PSEU</name>
<accession>A0A4R4XY27</accession>
<dbReference type="InterPro" id="IPR036397">
    <property type="entry name" value="RNaseH_sf"/>
</dbReference>